<dbReference type="GO" id="GO:0043409">
    <property type="term" value="P:negative regulation of MAPK cascade"/>
    <property type="evidence" value="ECO:0007669"/>
    <property type="project" value="TreeGrafter"/>
</dbReference>
<sequence>MVSFPTQNWKTALTKVSRKASGMVETTQGASEINPRLYLSGYWPATNEEELRRLGITHVISAIEHRPAIPQSIPQENRLQIFIADRPDANILDHLEESTKFIKNALAESETNKVLVHCFQGISRSATVVSAYLIATEGMEAHKSIARVQSLRNVVCPNLGFRLQLLQYSERFPKRDRSDGKPMTFRRTISQRFRKLMSPTVPGNSGSPPPLPVTPIIS</sequence>
<keyword evidence="4" id="KW-0904">Protein phosphatase</keyword>
<dbReference type="EMBL" id="ML210177">
    <property type="protein sequence ID" value="TFK26244.1"/>
    <property type="molecule type" value="Genomic_DNA"/>
</dbReference>
<evidence type="ECO:0000259" key="6">
    <source>
        <dbReference type="PROSITE" id="PS50054"/>
    </source>
</evidence>
<proteinExistence type="inferred from homology"/>
<dbReference type="PROSITE" id="PS00383">
    <property type="entry name" value="TYR_PHOSPHATASE_1"/>
    <property type="match status" value="1"/>
</dbReference>
<protein>
    <recommendedName>
        <fullName evidence="2">protein-tyrosine-phosphatase</fullName>
        <ecNumber evidence="2">3.1.3.48</ecNumber>
    </recommendedName>
</protein>
<dbReference type="SMART" id="SM00195">
    <property type="entry name" value="DSPc"/>
    <property type="match status" value="1"/>
</dbReference>
<dbReference type="OrthoDB" id="2017893at2759"/>
<evidence type="ECO:0000256" key="4">
    <source>
        <dbReference type="ARBA" id="ARBA00022912"/>
    </source>
</evidence>
<feature type="domain" description="Tyrosine specific protein phosphatases" evidence="7">
    <location>
        <begin position="96"/>
        <end position="152"/>
    </location>
</feature>
<dbReference type="GO" id="GO:0005737">
    <property type="term" value="C:cytoplasm"/>
    <property type="evidence" value="ECO:0007669"/>
    <property type="project" value="TreeGrafter"/>
</dbReference>
<accession>A0A5C3KZX9</accession>
<dbReference type="Proteomes" id="UP000307440">
    <property type="component" value="Unassembled WGS sequence"/>
</dbReference>
<evidence type="ECO:0000256" key="1">
    <source>
        <dbReference type="ARBA" id="ARBA00008601"/>
    </source>
</evidence>
<feature type="compositionally biased region" description="Pro residues" evidence="5">
    <location>
        <begin position="207"/>
        <end position="218"/>
    </location>
</feature>
<dbReference type="GO" id="GO:0004725">
    <property type="term" value="F:protein tyrosine phosphatase activity"/>
    <property type="evidence" value="ECO:0007669"/>
    <property type="project" value="UniProtKB-EC"/>
</dbReference>
<dbReference type="InterPro" id="IPR020422">
    <property type="entry name" value="TYR_PHOSPHATASE_DUAL_dom"/>
</dbReference>
<dbReference type="InterPro" id="IPR016130">
    <property type="entry name" value="Tyr_Pase_AS"/>
</dbReference>
<feature type="domain" description="Tyrosine-protein phosphatase" evidence="6">
    <location>
        <begin position="29"/>
        <end position="174"/>
    </location>
</feature>
<feature type="region of interest" description="Disordered" evidence="5">
    <location>
        <begin position="197"/>
        <end position="218"/>
    </location>
</feature>
<evidence type="ECO:0000256" key="2">
    <source>
        <dbReference type="ARBA" id="ARBA00013064"/>
    </source>
</evidence>
<dbReference type="PROSITE" id="PS50056">
    <property type="entry name" value="TYR_PHOSPHATASE_2"/>
    <property type="match status" value="1"/>
</dbReference>
<gene>
    <name evidence="8" type="ORF">FA15DRAFT_667742</name>
</gene>
<dbReference type="InterPro" id="IPR029021">
    <property type="entry name" value="Prot-tyrosine_phosphatase-like"/>
</dbReference>
<dbReference type="EC" id="3.1.3.48" evidence="2"/>
<evidence type="ECO:0000256" key="3">
    <source>
        <dbReference type="ARBA" id="ARBA00022801"/>
    </source>
</evidence>
<keyword evidence="3" id="KW-0378">Hydrolase</keyword>
<dbReference type="SUPFAM" id="SSF52799">
    <property type="entry name" value="(Phosphotyrosine protein) phosphatases II"/>
    <property type="match status" value="1"/>
</dbReference>
<dbReference type="STRING" id="230819.A0A5C3KZX9"/>
<comment type="similarity">
    <text evidence="1">Belongs to the protein-tyrosine phosphatase family. Non-receptor class dual specificity subfamily.</text>
</comment>
<reference evidence="8 9" key="1">
    <citation type="journal article" date="2019" name="Nat. Ecol. Evol.">
        <title>Megaphylogeny resolves global patterns of mushroom evolution.</title>
        <authorList>
            <person name="Varga T."/>
            <person name="Krizsan K."/>
            <person name="Foldi C."/>
            <person name="Dima B."/>
            <person name="Sanchez-Garcia M."/>
            <person name="Sanchez-Ramirez S."/>
            <person name="Szollosi G.J."/>
            <person name="Szarkandi J.G."/>
            <person name="Papp V."/>
            <person name="Albert L."/>
            <person name="Andreopoulos W."/>
            <person name="Angelini C."/>
            <person name="Antonin V."/>
            <person name="Barry K.W."/>
            <person name="Bougher N.L."/>
            <person name="Buchanan P."/>
            <person name="Buyck B."/>
            <person name="Bense V."/>
            <person name="Catcheside P."/>
            <person name="Chovatia M."/>
            <person name="Cooper J."/>
            <person name="Damon W."/>
            <person name="Desjardin D."/>
            <person name="Finy P."/>
            <person name="Geml J."/>
            <person name="Haridas S."/>
            <person name="Hughes K."/>
            <person name="Justo A."/>
            <person name="Karasinski D."/>
            <person name="Kautmanova I."/>
            <person name="Kiss B."/>
            <person name="Kocsube S."/>
            <person name="Kotiranta H."/>
            <person name="LaButti K.M."/>
            <person name="Lechner B.E."/>
            <person name="Liimatainen K."/>
            <person name="Lipzen A."/>
            <person name="Lukacs Z."/>
            <person name="Mihaltcheva S."/>
            <person name="Morgado L.N."/>
            <person name="Niskanen T."/>
            <person name="Noordeloos M.E."/>
            <person name="Ohm R.A."/>
            <person name="Ortiz-Santana B."/>
            <person name="Ovrebo C."/>
            <person name="Racz N."/>
            <person name="Riley R."/>
            <person name="Savchenko A."/>
            <person name="Shiryaev A."/>
            <person name="Soop K."/>
            <person name="Spirin V."/>
            <person name="Szebenyi C."/>
            <person name="Tomsovsky M."/>
            <person name="Tulloss R.E."/>
            <person name="Uehling J."/>
            <person name="Grigoriev I.V."/>
            <person name="Vagvolgyi C."/>
            <person name="Papp T."/>
            <person name="Martin F.M."/>
            <person name="Miettinen O."/>
            <person name="Hibbett D.S."/>
            <person name="Nagy L.G."/>
        </authorList>
    </citation>
    <scope>NUCLEOTIDE SEQUENCE [LARGE SCALE GENOMIC DNA]</scope>
    <source>
        <strain evidence="8 9">CBS 121175</strain>
    </source>
</reference>
<dbReference type="PANTHER" id="PTHR10159">
    <property type="entry name" value="DUAL SPECIFICITY PROTEIN PHOSPHATASE"/>
    <property type="match status" value="1"/>
</dbReference>
<evidence type="ECO:0000256" key="5">
    <source>
        <dbReference type="SAM" id="MobiDB-lite"/>
    </source>
</evidence>
<dbReference type="AlphaFoldDB" id="A0A5C3KZX9"/>
<keyword evidence="9" id="KW-1185">Reference proteome</keyword>
<dbReference type="CDD" id="cd14498">
    <property type="entry name" value="DSP"/>
    <property type="match status" value="1"/>
</dbReference>
<name>A0A5C3KZX9_COPMA</name>
<dbReference type="InterPro" id="IPR000340">
    <property type="entry name" value="Dual-sp_phosphatase_cat-dom"/>
</dbReference>
<dbReference type="PANTHER" id="PTHR10159:SF519">
    <property type="entry name" value="DUAL SPECIFICITY PROTEIN PHOSPHATASE MPK3"/>
    <property type="match status" value="1"/>
</dbReference>
<organism evidence="8 9">
    <name type="scientific">Coprinopsis marcescibilis</name>
    <name type="common">Agaric fungus</name>
    <name type="synonym">Psathyrella marcescibilis</name>
    <dbReference type="NCBI Taxonomy" id="230819"/>
    <lineage>
        <taxon>Eukaryota</taxon>
        <taxon>Fungi</taxon>
        <taxon>Dikarya</taxon>
        <taxon>Basidiomycota</taxon>
        <taxon>Agaricomycotina</taxon>
        <taxon>Agaricomycetes</taxon>
        <taxon>Agaricomycetidae</taxon>
        <taxon>Agaricales</taxon>
        <taxon>Agaricineae</taxon>
        <taxon>Psathyrellaceae</taxon>
        <taxon>Coprinopsis</taxon>
    </lineage>
</organism>
<evidence type="ECO:0000313" key="9">
    <source>
        <dbReference type="Proteomes" id="UP000307440"/>
    </source>
</evidence>
<dbReference type="InterPro" id="IPR000387">
    <property type="entry name" value="Tyr_Pase_dom"/>
</dbReference>
<dbReference type="Pfam" id="PF00782">
    <property type="entry name" value="DSPc"/>
    <property type="match status" value="1"/>
</dbReference>
<evidence type="ECO:0000313" key="8">
    <source>
        <dbReference type="EMBL" id="TFK26244.1"/>
    </source>
</evidence>
<dbReference type="Gene3D" id="3.90.190.10">
    <property type="entry name" value="Protein tyrosine phosphatase superfamily"/>
    <property type="match status" value="1"/>
</dbReference>
<evidence type="ECO:0000259" key="7">
    <source>
        <dbReference type="PROSITE" id="PS50056"/>
    </source>
</evidence>
<dbReference type="PROSITE" id="PS50054">
    <property type="entry name" value="TYR_PHOSPHATASE_DUAL"/>
    <property type="match status" value="1"/>
</dbReference>